<comment type="caution">
    <text evidence="2">The sequence shown here is derived from an EMBL/GenBank/DDBJ whole genome shotgun (WGS) entry which is preliminary data.</text>
</comment>
<protein>
    <submittedName>
        <fullName evidence="2">Putative lipoprotein</fullName>
    </submittedName>
</protein>
<dbReference type="Proteomes" id="UP000027661">
    <property type="component" value="Unassembled WGS sequence"/>
</dbReference>
<dbReference type="PATRIC" id="fig|1339352.3.peg.1855"/>
<dbReference type="RefSeq" id="WP_032952803.1">
    <property type="nucleotide sequence ID" value="NZ_JNHM01000026.1"/>
</dbReference>
<gene>
    <name evidence="2" type="ORF">M099_1915</name>
</gene>
<sequence length="691" mass="78148">MKKLFSTSLLILAGMLLLLGSCKEDELPVSGEGNVANNELPVRLAETDYNPDNTYYLLNDNESQDVYFDSGQRSFYVSQPLQFGMDDEHCFQLRFYSPRALKNVTFWARIDGYEEEFKFMSLEKIMPFQQLRVHIPFATKDLTAYTRSGKKIRIMANPYLTEENLTFTVECDDPYWARLQSIRCKWYIAFGRYSDTQDSWKYKMKASHTREAVAIALNMAYMFSSERFKTALYEFGPLHSNNDKAEIDKTALLANVLNHRGLTFGYTTGVMGLGGGTTFGMHEVCYLEHYADDKSITETIFHEFAHCVGYGHAGNMTYEQTGPGWITLCNNVYVALSLDKELPVYSRRFLHTRWSRNRYFDDIYVASKHIIEDPELDALDGGLSPLRGETDRGGNDGEPVAFKLDYTDLPGATGTTFRPKDVYVYGDTLYAVNDADNQYSVEVFGLAGGGKKHLGSIKEWKHGEATGKFGGRPNGITRANDKIYVTHEGSRTEIFDAKSHQFLTCIGNGSWGTGPTQTVHAFDVLLYKGLVMIHDKRYVNFVEEQAIQSGVTPRIYVRSEHLGETNGTYGMAVDEQTGLLYSTHPAKRIDLFAPDGIREGVSPKRTGQLAYKNVPYDLDFYEGRLFVSSNGTEKFCEVNPRTGEIMKDHTTIGGITLQAPEKFCIRRHTLFITDRVKNGTCVYAIPMSELK</sequence>
<evidence type="ECO:0000256" key="1">
    <source>
        <dbReference type="SAM" id="SignalP"/>
    </source>
</evidence>
<proteinExistence type="predicted"/>
<dbReference type="EMBL" id="JNHM01000026">
    <property type="protein sequence ID" value="KDS54312.1"/>
    <property type="molecule type" value="Genomic_DNA"/>
</dbReference>
<feature type="signal peptide" evidence="1">
    <location>
        <begin position="1"/>
        <end position="24"/>
    </location>
</feature>
<feature type="chain" id="PRO_5001666681" evidence="1">
    <location>
        <begin position="25"/>
        <end position="691"/>
    </location>
</feature>
<dbReference type="SUPFAM" id="SSF63825">
    <property type="entry name" value="YWTD domain"/>
    <property type="match status" value="1"/>
</dbReference>
<evidence type="ECO:0000313" key="2">
    <source>
        <dbReference type="EMBL" id="KDS54312.1"/>
    </source>
</evidence>
<organism evidence="2 3">
    <name type="scientific">Phocaeicola vulgatus str. 3975 RP4</name>
    <dbReference type="NCBI Taxonomy" id="1339352"/>
    <lineage>
        <taxon>Bacteria</taxon>
        <taxon>Pseudomonadati</taxon>
        <taxon>Bacteroidota</taxon>
        <taxon>Bacteroidia</taxon>
        <taxon>Bacteroidales</taxon>
        <taxon>Bacteroidaceae</taxon>
        <taxon>Phocaeicola</taxon>
    </lineage>
</organism>
<keyword evidence="2" id="KW-0449">Lipoprotein</keyword>
<reference evidence="2 3" key="1">
    <citation type="submission" date="2014-04" db="EMBL/GenBank/DDBJ databases">
        <authorList>
            <person name="Sears C."/>
            <person name="Carroll K."/>
            <person name="Sack B.R."/>
            <person name="Qadri F."/>
            <person name="Myers L.L."/>
            <person name="Chung G.-T."/>
            <person name="Escheverria P."/>
            <person name="Fraser C.M."/>
            <person name="Sadzewicz L."/>
            <person name="Shefchek K.A."/>
            <person name="Tallon L."/>
            <person name="Das S.P."/>
            <person name="Daugherty S."/>
            <person name="Mongodin E.F."/>
        </authorList>
    </citation>
    <scope>NUCLEOTIDE SEQUENCE [LARGE SCALE GENOMIC DNA]</scope>
    <source>
        <strain evidence="2 3">3975 RP4</strain>
    </source>
</reference>
<dbReference type="PROSITE" id="PS51257">
    <property type="entry name" value="PROKAR_LIPOPROTEIN"/>
    <property type="match status" value="1"/>
</dbReference>
<evidence type="ECO:0000313" key="3">
    <source>
        <dbReference type="Proteomes" id="UP000027661"/>
    </source>
</evidence>
<name>A0A069SIQ0_PHOVU</name>
<dbReference type="AlphaFoldDB" id="A0A069SIQ0"/>
<keyword evidence="1" id="KW-0732">Signal</keyword>
<accession>A0A069SIQ0</accession>